<dbReference type="SUPFAM" id="SSF52540">
    <property type="entry name" value="P-loop containing nucleoside triphosphate hydrolases"/>
    <property type="match status" value="1"/>
</dbReference>
<dbReference type="SUPFAM" id="SSF56112">
    <property type="entry name" value="Protein kinase-like (PK-like)"/>
    <property type="match status" value="1"/>
</dbReference>
<evidence type="ECO:0000313" key="2">
    <source>
        <dbReference type="EMBL" id="CEO95730.1"/>
    </source>
</evidence>
<dbReference type="PANTHER" id="PTHR43883:SF1">
    <property type="entry name" value="GLUCONOKINASE"/>
    <property type="match status" value="1"/>
</dbReference>
<dbReference type="Gene3D" id="3.40.50.300">
    <property type="entry name" value="P-loop containing nucleotide triphosphate hydrolases"/>
    <property type="match status" value="1"/>
</dbReference>
<organism evidence="2 3">
    <name type="scientific">Plasmodiophora brassicae</name>
    <name type="common">Clubroot disease agent</name>
    <dbReference type="NCBI Taxonomy" id="37360"/>
    <lineage>
        <taxon>Eukaryota</taxon>
        <taxon>Sar</taxon>
        <taxon>Rhizaria</taxon>
        <taxon>Endomyxa</taxon>
        <taxon>Phytomyxea</taxon>
        <taxon>Plasmodiophorida</taxon>
        <taxon>Plasmodiophoridae</taxon>
        <taxon>Plasmodiophora</taxon>
    </lineage>
</organism>
<sequence length="725" mass="79654">MTHGRSIGYATSLELHRTGTERRNRMVTTSNAARFSVLLVQLLLNRFAKATLSFPGATSPGLTDAVIYSPPLTSFLGPQWSDNATALTRPVVLYSGDLCDRQSIPSDVVRQRIVIVSLEAASAMACSSEEAYTNMENQGPAAVIGATGACRGLRVCASRGVLRWAGVVPFPRRPPFCVKHRVRGAAWGDGPRMMVPALIAALSSPAPYPFEVRSDIVVKQTHLSVVFLVDDVVYKVKRAVDFGFVDYSTLEKRRRFCEAEVLLNRRMAPTVYIGVVAIRLDAATGSLFVDADEDAAQPLDVVEYAVKMRRLADDDTLLHAVRTGAAVSSETLLPIARLLADFHTRIAARSPTIAQFGAYDNVAFNMSENFRQTPDHVRHGWVSQAVYERVRSASVAGLESLRPVMQERVARGVPCDAHGDLRLEHVYVEDGRISIIDCVEFSDRLRYGDPLSDIAFLLMDLLYETGQLAWSDVLLDEYLSACAVKRTPAVDRLVSWYSCYRSVVRAKVVGLKAREETVQEHERRAAQRRVRRHWHVALTLIEEPGSRPGLIIVTGLPASGKSTIAKALDVPLAVVLRTDTIRKEGDDVAPAYDVDAKRVIYEELATRAAHHLREGKRVIADATFNLAGQVDAFRHVARDLGVIFVILLCQCPDRSAVRRRLERRTGDASDADWNVYLTMAANWQGPTVDTAGVVPVDTSGSIGDMCGRARAALARVGLASHSDDV</sequence>
<dbReference type="Pfam" id="PF13671">
    <property type="entry name" value="AAA_33"/>
    <property type="match status" value="1"/>
</dbReference>
<dbReference type="Gene3D" id="3.90.1200.10">
    <property type="match status" value="1"/>
</dbReference>
<dbReference type="Pfam" id="PF01636">
    <property type="entry name" value="APH"/>
    <property type="match status" value="1"/>
</dbReference>
<feature type="domain" description="Aminoglycoside phosphotransferase" evidence="1">
    <location>
        <begin position="335"/>
        <end position="479"/>
    </location>
</feature>
<dbReference type="PANTHER" id="PTHR43883">
    <property type="entry name" value="SLR0207 PROTEIN"/>
    <property type="match status" value="1"/>
</dbReference>
<dbReference type="OMA" id="TGDYAYK"/>
<dbReference type="InterPro" id="IPR011009">
    <property type="entry name" value="Kinase-like_dom_sf"/>
</dbReference>
<evidence type="ECO:0000313" key="3">
    <source>
        <dbReference type="Proteomes" id="UP000039324"/>
    </source>
</evidence>
<dbReference type="STRING" id="37360.A0A0G4IKV9"/>
<dbReference type="EMBL" id="CDSF01000035">
    <property type="protein sequence ID" value="CEO95730.1"/>
    <property type="molecule type" value="Genomic_DNA"/>
</dbReference>
<gene>
    <name evidence="2" type="ORF">PBRA_004443</name>
</gene>
<protein>
    <recommendedName>
        <fullName evidence="1">Aminoglycoside phosphotransferase domain-containing protein</fullName>
    </recommendedName>
</protein>
<accession>A0A0G4IKV9</accession>
<dbReference type="InterPro" id="IPR027417">
    <property type="entry name" value="P-loop_NTPase"/>
</dbReference>
<evidence type="ECO:0000259" key="1">
    <source>
        <dbReference type="Pfam" id="PF01636"/>
    </source>
</evidence>
<reference evidence="2 3" key="1">
    <citation type="submission" date="2015-02" db="EMBL/GenBank/DDBJ databases">
        <authorList>
            <person name="Chooi Y.-H."/>
        </authorList>
    </citation>
    <scope>NUCLEOTIDE SEQUENCE [LARGE SCALE GENOMIC DNA]</scope>
    <source>
        <strain evidence="2">E3</strain>
    </source>
</reference>
<proteinExistence type="predicted"/>
<dbReference type="Proteomes" id="UP000039324">
    <property type="component" value="Unassembled WGS sequence"/>
</dbReference>
<keyword evidence="3" id="KW-1185">Reference proteome</keyword>
<dbReference type="InterPro" id="IPR052732">
    <property type="entry name" value="Cell-binding_unc_protein"/>
</dbReference>
<name>A0A0G4IKV9_PLABS</name>
<dbReference type="InterPro" id="IPR002575">
    <property type="entry name" value="Aminoglycoside_PTrfase"/>
</dbReference>
<dbReference type="AlphaFoldDB" id="A0A0G4IKV9"/>
<dbReference type="OrthoDB" id="58922at2759"/>